<comment type="caution">
    <text evidence="1">The sequence shown here is derived from an EMBL/GenBank/DDBJ whole genome shotgun (WGS) entry which is preliminary data.</text>
</comment>
<proteinExistence type="predicted"/>
<dbReference type="EMBL" id="JAYKXH010000018">
    <property type="protein sequence ID" value="KAK7137006.1"/>
    <property type="molecule type" value="Genomic_DNA"/>
</dbReference>
<evidence type="ECO:0000313" key="1">
    <source>
        <dbReference type="EMBL" id="KAK7137006.1"/>
    </source>
</evidence>
<evidence type="ECO:0000313" key="2">
    <source>
        <dbReference type="Proteomes" id="UP001364617"/>
    </source>
</evidence>
<dbReference type="AlphaFoldDB" id="A0AAN9CIW5"/>
<sequence>MDQWRTVRAGASSRKVAPARPQIRLGCERLKRGLPTMLTIRKVECWLQWIVPVSLDAQQEQVGFGFVRLQEKRTKS</sequence>
<reference evidence="1 2" key="1">
    <citation type="submission" date="2024-02" db="EMBL/GenBank/DDBJ databases">
        <title>Chromosome-level genome assembly of the Eurasian Minnow (Phoxinus phoxinus).</title>
        <authorList>
            <person name="Oriowo T.O."/>
            <person name="Martin S."/>
            <person name="Stange M."/>
            <person name="Chrysostomakis Y."/>
            <person name="Brown T."/>
            <person name="Winkler S."/>
            <person name="Kukowka S."/>
            <person name="Myers E.W."/>
            <person name="Bohne A."/>
        </authorList>
    </citation>
    <scope>NUCLEOTIDE SEQUENCE [LARGE SCALE GENOMIC DNA]</scope>
    <source>
        <strain evidence="1">ZFMK-TIS-60720</strain>
        <tissue evidence="1">Whole Organism</tissue>
    </source>
</reference>
<gene>
    <name evidence="1" type="ORF">R3I93_017162</name>
</gene>
<name>A0AAN9CIW5_9TELE</name>
<organism evidence="1 2">
    <name type="scientific">Phoxinus phoxinus</name>
    <name type="common">Eurasian minnow</name>
    <dbReference type="NCBI Taxonomy" id="58324"/>
    <lineage>
        <taxon>Eukaryota</taxon>
        <taxon>Metazoa</taxon>
        <taxon>Chordata</taxon>
        <taxon>Craniata</taxon>
        <taxon>Vertebrata</taxon>
        <taxon>Euteleostomi</taxon>
        <taxon>Actinopterygii</taxon>
        <taxon>Neopterygii</taxon>
        <taxon>Teleostei</taxon>
        <taxon>Ostariophysi</taxon>
        <taxon>Cypriniformes</taxon>
        <taxon>Leuciscidae</taxon>
        <taxon>Phoxininae</taxon>
        <taxon>Phoxinus</taxon>
    </lineage>
</organism>
<accession>A0AAN9CIW5</accession>
<protein>
    <submittedName>
        <fullName evidence="1">Uncharacterized protein</fullName>
    </submittedName>
</protein>
<dbReference type="Proteomes" id="UP001364617">
    <property type="component" value="Unassembled WGS sequence"/>
</dbReference>
<keyword evidence="2" id="KW-1185">Reference proteome</keyword>